<dbReference type="AlphaFoldDB" id="A0A165MPC1"/>
<dbReference type="InParanoid" id="A0A165MPC1"/>
<dbReference type="Proteomes" id="UP000076761">
    <property type="component" value="Unassembled WGS sequence"/>
</dbReference>
<feature type="signal peptide" evidence="1">
    <location>
        <begin position="1"/>
        <end position="20"/>
    </location>
</feature>
<keyword evidence="3" id="KW-1185">Reference proteome</keyword>
<gene>
    <name evidence="2" type="ORF">NEOLEDRAFT_1143181</name>
</gene>
<reference evidence="2 3" key="1">
    <citation type="journal article" date="2016" name="Mol. Biol. Evol.">
        <title>Comparative Genomics of Early-Diverging Mushroom-Forming Fungi Provides Insights into the Origins of Lignocellulose Decay Capabilities.</title>
        <authorList>
            <person name="Nagy L.G."/>
            <person name="Riley R."/>
            <person name="Tritt A."/>
            <person name="Adam C."/>
            <person name="Daum C."/>
            <person name="Floudas D."/>
            <person name="Sun H."/>
            <person name="Yadav J.S."/>
            <person name="Pangilinan J."/>
            <person name="Larsson K.H."/>
            <person name="Matsuura K."/>
            <person name="Barry K."/>
            <person name="Labutti K."/>
            <person name="Kuo R."/>
            <person name="Ohm R.A."/>
            <person name="Bhattacharya S.S."/>
            <person name="Shirouzu T."/>
            <person name="Yoshinaga Y."/>
            <person name="Martin F.M."/>
            <person name="Grigoriev I.V."/>
            <person name="Hibbett D.S."/>
        </authorList>
    </citation>
    <scope>NUCLEOTIDE SEQUENCE [LARGE SCALE GENOMIC DNA]</scope>
    <source>
        <strain evidence="2 3">HHB14362 ss-1</strain>
    </source>
</reference>
<sequence>MALGQVITILIVALVGLSSASPTPTAMPEPQLPPCCISDLAQGTALVARATPTCRPINCP</sequence>
<organism evidence="2 3">
    <name type="scientific">Neolentinus lepideus HHB14362 ss-1</name>
    <dbReference type="NCBI Taxonomy" id="1314782"/>
    <lineage>
        <taxon>Eukaryota</taxon>
        <taxon>Fungi</taxon>
        <taxon>Dikarya</taxon>
        <taxon>Basidiomycota</taxon>
        <taxon>Agaricomycotina</taxon>
        <taxon>Agaricomycetes</taxon>
        <taxon>Gloeophyllales</taxon>
        <taxon>Gloeophyllaceae</taxon>
        <taxon>Neolentinus</taxon>
    </lineage>
</organism>
<evidence type="ECO:0000313" key="2">
    <source>
        <dbReference type="EMBL" id="KZT18600.1"/>
    </source>
</evidence>
<feature type="chain" id="PRO_5007862669" evidence="1">
    <location>
        <begin position="21"/>
        <end position="60"/>
    </location>
</feature>
<proteinExistence type="predicted"/>
<evidence type="ECO:0000256" key="1">
    <source>
        <dbReference type="SAM" id="SignalP"/>
    </source>
</evidence>
<accession>A0A165MPC1</accession>
<keyword evidence="1" id="KW-0732">Signal</keyword>
<dbReference type="EMBL" id="KV425670">
    <property type="protein sequence ID" value="KZT18600.1"/>
    <property type="molecule type" value="Genomic_DNA"/>
</dbReference>
<evidence type="ECO:0000313" key="3">
    <source>
        <dbReference type="Proteomes" id="UP000076761"/>
    </source>
</evidence>
<name>A0A165MPC1_9AGAM</name>
<protein>
    <submittedName>
        <fullName evidence="2">Uncharacterized protein</fullName>
    </submittedName>
</protein>